<feature type="region of interest" description="Disordered" evidence="1">
    <location>
        <begin position="340"/>
        <end position="424"/>
    </location>
</feature>
<accession>A0A286UPC6</accession>
<protein>
    <recommendedName>
        <fullName evidence="4">DUF4050 domain-containing protein</fullName>
    </recommendedName>
</protein>
<feature type="compositionally biased region" description="Polar residues" evidence="1">
    <location>
        <begin position="75"/>
        <end position="86"/>
    </location>
</feature>
<proteinExistence type="predicted"/>
<dbReference type="Proteomes" id="UP000217199">
    <property type="component" value="Unassembled WGS sequence"/>
</dbReference>
<evidence type="ECO:0000313" key="2">
    <source>
        <dbReference type="EMBL" id="PAV21364.1"/>
    </source>
</evidence>
<dbReference type="InParanoid" id="A0A286UPC6"/>
<feature type="region of interest" description="Disordered" evidence="1">
    <location>
        <begin position="287"/>
        <end position="323"/>
    </location>
</feature>
<feature type="region of interest" description="Disordered" evidence="1">
    <location>
        <begin position="26"/>
        <end position="161"/>
    </location>
</feature>
<dbReference type="OrthoDB" id="3366194at2759"/>
<feature type="compositionally biased region" description="Pro residues" evidence="1">
    <location>
        <begin position="292"/>
        <end position="305"/>
    </location>
</feature>
<keyword evidence="3" id="KW-1185">Reference proteome</keyword>
<feature type="compositionally biased region" description="Polar residues" evidence="1">
    <location>
        <begin position="118"/>
        <end position="147"/>
    </location>
</feature>
<evidence type="ECO:0000256" key="1">
    <source>
        <dbReference type="SAM" id="MobiDB-lite"/>
    </source>
</evidence>
<feature type="compositionally biased region" description="Low complexity" evidence="1">
    <location>
        <begin position="359"/>
        <end position="368"/>
    </location>
</feature>
<dbReference type="AlphaFoldDB" id="A0A286UPC6"/>
<feature type="compositionally biased region" description="Polar residues" evidence="1">
    <location>
        <begin position="340"/>
        <end position="351"/>
    </location>
</feature>
<comment type="caution">
    <text evidence="2">The sequence shown here is derived from an EMBL/GenBank/DDBJ whole genome shotgun (WGS) entry which is preliminary data.</text>
</comment>
<name>A0A286UPC6_9AGAM</name>
<dbReference type="EMBL" id="NBII01000003">
    <property type="protein sequence ID" value="PAV21364.1"/>
    <property type="molecule type" value="Genomic_DNA"/>
</dbReference>
<feature type="compositionally biased region" description="Low complexity" evidence="1">
    <location>
        <begin position="148"/>
        <end position="161"/>
    </location>
</feature>
<evidence type="ECO:0008006" key="4">
    <source>
        <dbReference type="Google" id="ProtNLM"/>
    </source>
</evidence>
<feature type="compositionally biased region" description="Low complexity" evidence="1">
    <location>
        <begin position="100"/>
        <end position="117"/>
    </location>
</feature>
<gene>
    <name evidence="2" type="ORF">PNOK_0399100</name>
</gene>
<feature type="compositionally biased region" description="Basic and acidic residues" evidence="1">
    <location>
        <begin position="378"/>
        <end position="392"/>
    </location>
</feature>
<organism evidence="2 3">
    <name type="scientific">Pyrrhoderma noxium</name>
    <dbReference type="NCBI Taxonomy" id="2282107"/>
    <lineage>
        <taxon>Eukaryota</taxon>
        <taxon>Fungi</taxon>
        <taxon>Dikarya</taxon>
        <taxon>Basidiomycota</taxon>
        <taxon>Agaricomycotina</taxon>
        <taxon>Agaricomycetes</taxon>
        <taxon>Hymenochaetales</taxon>
        <taxon>Hymenochaetaceae</taxon>
        <taxon>Pyrrhoderma</taxon>
    </lineage>
</organism>
<sequence>MPPKLPIDYSTPRPFAAAEAPYRINHAIPPLGGSSYHPLGSSSGSTAGSTTSASTTASVSGTSTSVPYNHPRQLAITNTNEAHVSDSSTPSSTNKEKSKSSSNDTTPASASGSGSNNESQAKQSVLTGQPNLNPAGSTTRPTTSPVQISSPIPSSSSSPIAPLLSSSLPPLAADATPFEIVLHQAHKAGTMPGPGLSYFEARRALWSHPPANPPTPADPSPSRVKLEALLSQPGAVESEEVWRAGLKNVWKGLVGGNQLRQPLPLNVVLKILQAGWLRDGTWPEGLVAPAWEEPPPPPPEPPEPAPENATLAQREEQREQQEAYVVAAAAHARQMQEYIQNQIPPGYSPSSGDLPESNYYAQPYAYAQPTPPPQEGILYHRDIRMEQQHEGVEEVPPSPERPGDVDDDDDDMGIDPGDGRHEGG</sequence>
<reference evidence="2 3" key="1">
    <citation type="journal article" date="2017" name="Mol. Ecol.">
        <title>Comparative and population genomic landscape of Phellinus noxius: A hypervariable fungus causing root rot in trees.</title>
        <authorList>
            <person name="Chung C.L."/>
            <person name="Lee T.J."/>
            <person name="Akiba M."/>
            <person name="Lee H.H."/>
            <person name="Kuo T.H."/>
            <person name="Liu D."/>
            <person name="Ke H.M."/>
            <person name="Yokoi T."/>
            <person name="Roa M.B."/>
            <person name="Lu M.J."/>
            <person name="Chang Y.Y."/>
            <person name="Ann P.J."/>
            <person name="Tsai J.N."/>
            <person name="Chen C.Y."/>
            <person name="Tzean S.S."/>
            <person name="Ota Y."/>
            <person name="Hattori T."/>
            <person name="Sahashi N."/>
            <person name="Liou R.F."/>
            <person name="Kikuchi T."/>
            <person name="Tsai I.J."/>
        </authorList>
    </citation>
    <scope>NUCLEOTIDE SEQUENCE [LARGE SCALE GENOMIC DNA]</scope>
    <source>
        <strain evidence="2 3">FFPRI411160</strain>
    </source>
</reference>
<evidence type="ECO:0000313" key="3">
    <source>
        <dbReference type="Proteomes" id="UP000217199"/>
    </source>
</evidence>
<feature type="compositionally biased region" description="Low complexity" evidence="1">
    <location>
        <begin position="29"/>
        <end position="66"/>
    </location>
</feature>